<keyword evidence="1" id="KW-0812">Transmembrane</keyword>
<name>A0A165QIX2_EXIGL</name>
<feature type="transmembrane region" description="Helical" evidence="1">
    <location>
        <begin position="6"/>
        <end position="28"/>
    </location>
</feature>
<proteinExistence type="predicted"/>
<keyword evidence="3" id="KW-1185">Reference proteome</keyword>
<protein>
    <submittedName>
        <fullName evidence="2">Uncharacterized protein</fullName>
    </submittedName>
</protein>
<sequence length="178" mass="19001">MHDVVHLAVIVSINLELDTPAAAILVLIKFKSIRFGALLRSLIPSLTISQRLLNLILDGGAALYDRGAGTTTSTHRDASPVLYMVRRVCSSRVSVLARTFFLGVGVGFGLDEEMGVTPAFALAIQLLFAGCIASMSASSTTRWFGFGLGGDRLRRSAVVLATTQFQTTADPKTKASTR</sequence>
<dbReference type="InParanoid" id="A0A165QIX2"/>
<reference evidence="2 3" key="1">
    <citation type="journal article" date="2016" name="Mol. Biol. Evol.">
        <title>Comparative Genomics of Early-Diverging Mushroom-Forming Fungi Provides Insights into the Origins of Lignocellulose Decay Capabilities.</title>
        <authorList>
            <person name="Nagy L.G."/>
            <person name="Riley R."/>
            <person name="Tritt A."/>
            <person name="Adam C."/>
            <person name="Daum C."/>
            <person name="Floudas D."/>
            <person name="Sun H."/>
            <person name="Yadav J.S."/>
            <person name="Pangilinan J."/>
            <person name="Larsson K.H."/>
            <person name="Matsuura K."/>
            <person name="Barry K."/>
            <person name="Labutti K."/>
            <person name="Kuo R."/>
            <person name="Ohm R.A."/>
            <person name="Bhattacharya S.S."/>
            <person name="Shirouzu T."/>
            <person name="Yoshinaga Y."/>
            <person name="Martin F.M."/>
            <person name="Grigoriev I.V."/>
            <person name="Hibbett D.S."/>
        </authorList>
    </citation>
    <scope>NUCLEOTIDE SEQUENCE [LARGE SCALE GENOMIC DNA]</scope>
    <source>
        <strain evidence="2 3">HHB12029</strain>
    </source>
</reference>
<evidence type="ECO:0000256" key="1">
    <source>
        <dbReference type="SAM" id="Phobius"/>
    </source>
</evidence>
<gene>
    <name evidence="2" type="ORF">EXIGLDRAFT_828524</name>
</gene>
<keyword evidence="1" id="KW-1133">Transmembrane helix</keyword>
<dbReference type="EMBL" id="KV425883">
    <property type="protein sequence ID" value="KZW03687.1"/>
    <property type="molecule type" value="Genomic_DNA"/>
</dbReference>
<dbReference type="AlphaFoldDB" id="A0A165QIX2"/>
<accession>A0A165QIX2</accession>
<evidence type="ECO:0000313" key="3">
    <source>
        <dbReference type="Proteomes" id="UP000077266"/>
    </source>
</evidence>
<evidence type="ECO:0000313" key="2">
    <source>
        <dbReference type="EMBL" id="KZW03687.1"/>
    </source>
</evidence>
<feature type="transmembrane region" description="Helical" evidence="1">
    <location>
        <begin position="116"/>
        <end position="135"/>
    </location>
</feature>
<dbReference type="Proteomes" id="UP000077266">
    <property type="component" value="Unassembled WGS sequence"/>
</dbReference>
<keyword evidence="1" id="KW-0472">Membrane</keyword>
<feature type="transmembrane region" description="Helical" evidence="1">
    <location>
        <begin position="93"/>
        <end position="110"/>
    </location>
</feature>
<organism evidence="2 3">
    <name type="scientific">Exidia glandulosa HHB12029</name>
    <dbReference type="NCBI Taxonomy" id="1314781"/>
    <lineage>
        <taxon>Eukaryota</taxon>
        <taxon>Fungi</taxon>
        <taxon>Dikarya</taxon>
        <taxon>Basidiomycota</taxon>
        <taxon>Agaricomycotina</taxon>
        <taxon>Agaricomycetes</taxon>
        <taxon>Auriculariales</taxon>
        <taxon>Exidiaceae</taxon>
        <taxon>Exidia</taxon>
    </lineage>
</organism>